<organism evidence="2 3">
    <name type="scientific">Roseofilum halophilum BLCC-M91</name>
    <dbReference type="NCBI Taxonomy" id="3022259"/>
    <lineage>
        <taxon>Bacteria</taxon>
        <taxon>Bacillati</taxon>
        <taxon>Cyanobacteriota</taxon>
        <taxon>Cyanophyceae</taxon>
        <taxon>Desertifilales</taxon>
        <taxon>Desertifilaceae</taxon>
        <taxon>Roseofilum</taxon>
        <taxon>Roseofilum halophilum</taxon>
    </lineage>
</organism>
<dbReference type="Proteomes" id="UP001231370">
    <property type="component" value="Unassembled WGS sequence"/>
</dbReference>
<sequence>MTSELILVTATSVVGLILVLSETEGLAQRLIENQSESAPETEVVPIPVRTDEA</sequence>
<accession>A0ABT7BI37</accession>
<comment type="caution">
    <text evidence="2">The sequence shown here is derived from an EMBL/GenBank/DDBJ whole genome shotgun (WGS) entry which is preliminary data.</text>
</comment>
<evidence type="ECO:0000256" key="1">
    <source>
        <dbReference type="SAM" id="MobiDB-lite"/>
    </source>
</evidence>
<reference evidence="2 3" key="1">
    <citation type="submission" date="2023-01" db="EMBL/GenBank/DDBJ databases">
        <title>Novel diversity within Roseofilum (Cyanobacteria; Desertifilaceae) from marine benthic mats with descriptions of four novel species.</title>
        <authorList>
            <person name="Wang Y."/>
            <person name="Berthold D.E."/>
            <person name="Hu J."/>
            <person name="Lefler F.W."/>
            <person name="Laughinghouse H.D. IV."/>
        </authorList>
    </citation>
    <scope>NUCLEOTIDE SEQUENCE [LARGE SCALE GENOMIC DNA]</scope>
    <source>
        <strain evidence="2 3">BLCC-M91</strain>
    </source>
</reference>
<evidence type="ECO:0000313" key="3">
    <source>
        <dbReference type="Proteomes" id="UP001231370"/>
    </source>
</evidence>
<feature type="region of interest" description="Disordered" evidence="1">
    <location>
        <begin position="34"/>
        <end position="53"/>
    </location>
</feature>
<proteinExistence type="predicted"/>
<gene>
    <name evidence="2" type="ORF">PJF56_05185</name>
</gene>
<protein>
    <submittedName>
        <fullName evidence="2">Uncharacterized protein</fullName>
    </submittedName>
</protein>
<dbReference type="RefSeq" id="WP_283761572.1">
    <property type="nucleotide sequence ID" value="NZ_JAQPOK010000039.1"/>
</dbReference>
<dbReference type="EMBL" id="JAQPOK010000039">
    <property type="protein sequence ID" value="MDJ1178249.1"/>
    <property type="molecule type" value="Genomic_DNA"/>
</dbReference>
<evidence type="ECO:0000313" key="2">
    <source>
        <dbReference type="EMBL" id="MDJ1178249.1"/>
    </source>
</evidence>
<keyword evidence="3" id="KW-1185">Reference proteome</keyword>
<name>A0ABT7BI37_9CYAN</name>